<feature type="domain" description="HD/PDEase" evidence="2">
    <location>
        <begin position="616"/>
        <end position="777"/>
    </location>
</feature>
<dbReference type="Pfam" id="PF07697">
    <property type="entry name" value="7TMR-HDED"/>
    <property type="match status" value="1"/>
</dbReference>
<evidence type="ECO:0000256" key="1">
    <source>
        <dbReference type="SAM" id="Phobius"/>
    </source>
</evidence>
<dbReference type="STRING" id="549789.NIES30_01335"/>
<dbReference type="Gene3D" id="1.10.3210.10">
    <property type="entry name" value="Hypothetical protein af1432"/>
    <property type="match status" value="1"/>
</dbReference>
<feature type="transmembrane region" description="Helical" evidence="1">
    <location>
        <begin position="486"/>
        <end position="519"/>
    </location>
</feature>
<dbReference type="AlphaFoldDB" id="A0A1U7JAN6"/>
<organism evidence="3 4">
    <name type="scientific">Phormidium tenue NIES-30</name>
    <dbReference type="NCBI Taxonomy" id="549789"/>
    <lineage>
        <taxon>Bacteria</taxon>
        <taxon>Bacillati</taxon>
        <taxon>Cyanobacteriota</taxon>
        <taxon>Cyanophyceae</taxon>
        <taxon>Oscillatoriophycideae</taxon>
        <taxon>Oscillatoriales</taxon>
        <taxon>Oscillatoriaceae</taxon>
        <taxon>Phormidium</taxon>
    </lineage>
</organism>
<keyword evidence="4" id="KW-1185">Reference proteome</keyword>
<feature type="transmembrane region" description="Helical" evidence="1">
    <location>
        <begin position="444"/>
        <end position="466"/>
    </location>
</feature>
<keyword evidence="1" id="KW-1133">Transmembrane helix</keyword>
<keyword evidence="1" id="KW-0812">Transmembrane</keyword>
<dbReference type="NCBIfam" id="TIGR00277">
    <property type="entry name" value="HDIG"/>
    <property type="match status" value="1"/>
</dbReference>
<accession>A0A1U7JAN6</accession>
<dbReference type="InterPro" id="IPR006674">
    <property type="entry name" value="HD_domain"/>
</dbReference>
<dbReference type="SMART" id="SM00471">
    <property type="entry name" value="HDc"/>
    <property type="match status" value="1"/>
</dbReference>
<keyword evidence="1" id="KW-0472">Membrane</keyword>
<dbReference type="OrthoDB" id="9806952at2"/>
<dbReference type="Pfam" id="PF01966">
    <property type="entry name" value="HD"/>
    <property type="match status" value="1"/>
</dbReference>
<dbReference type="Proteomes" id="UP000185557">
    <property type="component" value="Unassembled WGS sequence"/>
</dbReference>
<dbReference type="CDD" id="cd00077">
    <property type="entry name" value="HDc"/>
    <property type="match status" value="1"/>
</dbReference>
<dbReference type="EMBL" id="MRCG01000001">
    <property type="protein sequence ID" value="OKH50760.1"/>
    <property type="molecule type" value="Genomic_DNA"/>
</dbReference>
<evidence type="ECO:0000313" key="3">
    <source>
        <dbReference type="EMBL" id="OKH50760.1"/>
    </source>
</evidence>
<proteinExistence type="predicted"/>
<dbReference type="InterPro" id="IPR006675">
    <property type="entry name" value="HDIG_dom"/>
</dbReference>
<dbReference type="InterPro" id="IPR003607">
    <property type="entry name" value="HD/PDEase_dom"/>
</dbReference>
<feature type="transmembrane region" description="Helical" evidence="1">
    <location>
        <begin position="411"/>
        <end position="432"/>
    </location>
</feature>
<sequence>MKAIQDIVAAVERWWALEQRATKPTPPRSTLSPRSLSLTVESVDAGVIATSAQRRVEGWPQPCRPLRRRKNIRHPHFAFAVATLGLTTILGQRFYNQPELQVGSIAPNTVLAPSTVRVEDEETTEERRRDARNGALRVLRVDPTVDDSVLRSLNALMDQVGDIRRQAGGVPFVATSKLSTQVQIYLRRSDDATWLKLRSLIDPLADDSARGEQVPLETLLRKQTITPDQQTALGELWAYGQRSSSQELAKLLTAVEKSRQSYQEAMANLTLLAAQAEGVTEAPPLFDLPVQDWVSAQAEIRQAAERMLAQGIHAGLPPEMLDRAAYLQLKDNLPRPIEPLARQLLLSSLEPNLVEDSDRTRQQADMAAESVKPVIVEAQQGALIVSAGEAISQEQFVLLDTFNLSQRRFNYWGLAMFGGLVAGGVGLFLLVEHWVPQRLRQKDYLLLSAMVVSTGVMQIFGIAAYGLPAIGLLAGSFYGPVLGGTLVVLVAVLLPVGSAVSSISFIAGAAGALVCSLLASRMRSREELALLGGGVGLTQGVVYLLLTLVVSPVSLISAWSGMLTGAALQGIYGVISSIAAQGLSPYLEHLFDLVTPIRLAELSSPNRPMLKRLASEAPGTFQHTVFVSSLAEAAARALGCNVELVRAGTLYHDIGKMHDPQGFIENQMGGPNKHDELNDPWLSAAIIKKHVTEGIVMARKCRLPKAVRSFIPEHQGTMLISYFYHQAQELAKNEPNLTVQEADFRYDGPIPQSPETGIVMLADSCEAALRSLTNATPDEALAMVNRILRARWKDNQLVESGLTRDHMTLIAEIFVQVWQQYNHKRIAYPKAALAPKAG</sequence>
<protein>
    <recommendedName>
        <fullName evidence="2">HD/PDEase domain-containing protein</fullName>
    </recommendedName>
</protein>
<reference evidence="3 4" key="1">
    <citation type="submission" date="2016-11" db="EMBL/GenBank/DDBJ databases">
        <title>Draft Genome Sequences of Nine Cyanobacterial Strains from Diverse Habitats.</title>
        <authorList>
            <person name="Zhu T."/>
            <person name="Hou S."/>
            <person name="Lu X."/>
            <person name="Hess W.R."/>
        </authorList>
    </citation>
    <scope>NUCLEOTIDE SEQUENCE [LARGE SCALE GENOMIC DNA]</scope>
    <source>
        <strain evidence="3 4">NIES-30</strain>
    </source>
</reference>
<dbReference type="SUPFAM" id="SSF109604">
    <property type="entry name" value="HD-domain/PDEase-like"/>
    <property type="match status" value="1"/>
</dbReference>
<dbReference type="RefSeq" id="WP_073606575.1">
    <property type="nucleotide sequence ID" value="NZ_MRCG01000001.1"/>
</dbReference>
<dbReference type="PANTHER" id="PTHR36442">
    <property type="entry name" value="CYCLIC-DI-AMP PHOSPHODIESTERASE PGPH"/>
    <property type="match status" value="1"/>
</dbReference>
<evidence type="ECO:0000259" key="2">
    <source>
        <dbReference type="SMART" id="SM00471"/>
    </source>
</evidence>
<dbReference type="Pfam" id="PF07698">
    <property type="entry name" value="7TM-7TMR_HD"/>
    <property type="match status" value="1"/>
</dbReference>
<evidence type="ECO:0000313" key="4">
    <source>
        <dbReference type="Proteomes" id="UP000185557"/>
    </source>
</evidence>
<dbReference type="InterPro" id="IPR011621">
    <property type="entry name" value="Metal-dep_PHydrolase_7TM_intra"/>
</dbReference>
<dbReference type="InterPro" id="IPR052722">
    <property type="entry name" value="PgpH_phosphodiesterase"/>
</dbReference>
<gene>
    <name evidence="3" type="ORF">NIES30_01335</name>
</gene>
<dbReference type="InterPro" id="IPR011624">
    <property type="entry name" value="Metal-dep_PHydrolase_7TM_extra"/>
</dbReference>
<name>A0A1U7JAN6_9CYAN</name>
<comment type="caution">
    <text evidence="3">The sequence shown here is derived from an EMBL/GenBank/DDBJ whole genome shotgun (WGS) entry which is preliminary data.</text>
</comment>
<dbReference type="PANTHER" id="PTHR36442:SF1">
    <property type="entry name" value="CYCLIC-DI-AMP PHOSPHODIESTERASE PGPH"/>
    <property type="match status" value="1"/>
</dbReference>
<feature type="transmembrane region" description="Helical" evidence="1">
    <location>
        <begin position="528"/>
        <end position="550"/>
    </location>
</feature>